<evidence type="ECO:0000256" key="1">
    <source>
        <dbReference type="RuleBase" id="RU003860"/>
    </source>
</evidence>
<dbReference type="PANTHER" id="PTHR46230">
    <property type="match status" value="1"/>
</dbReference>
<dbReference type="SUPFAM" id="SSF82657">
    <property type="entry name" value="BolA-like"/>
    <property type="match status" value="1"/>
</dbReference>
<dbReference type="AlphaFoldDB" id="A0A317E532"/>
<proteinExistence type="inferred from homology"/>
<dbReference type="EMBL" id="QGLF01000004">
    <property type="protein sequence ID" value="PWR20105.1"/>
    <property type="molecule type" value="Genomic_DNA"/>
</dbReference>
<dbReference type="PIRSF" id="PIRSF003113">
    <property type="entry name" value="BolA"/>
    <property type="match status" value="1"/>
</dbReference>
<dbReference type="RefSeq" id="WP_109922318.1">
    <property type="nucleotide sequence ID" value="NZ_QGLF01000004.1"/>
</dbReference>
<dbReference type="InterPro" id="IPR036065">
    <property type="entry name" value="BolA-like_sf"/>
</dbReference>
<gene>
    <name evidence="3" type="ORF">DKG75_14935</name>
</gene>
<dbReference type="Pfam" id="PF01722">
    <property type="entry name" value="BolA"/>
    <property type="match status" value="1"/>
</dbReference>
<evidence type="ECO:0000256" key="2">
    <source>
        <dbReference type="SAM" id="MobiDB-lite"/>
    </source>
</evidence>
<dbReference type="Gene3D" id="3.30.300.90">
    <property type="entry name" value="BolA-like"/>
    <property type="match status" value="1"/>
</dbReference>
<dbReference type="Proteomes" id="UP000246077">
    <property type="component" value="Unassembled WGS sequence"/>
</dbReference>
<feature type="region of interest" description="Disordered" evidence="2">
    <location>
        <begin position="18"/>
        <end position="42"/>
    </location>
</feature>
<dbReference type="GO" id="GO:0016226">
    <property type="term" value="P:iron-sulfur cluster assembly"/>
    <property type="evidence" value="ECO:0007669"/>
    <property type="project" value="TreeGrafter"/>
</dbReference>
<comment type="similarity">
    <text evidence="1">Belongs to the BolA/IbaG family.</text>
</comment>
<dbReference type="OrthoDB" id="9811118at2"/>
<dbReference type="PANTHER" id="PTHR46230:SF7">
    <property type="entry name" value="BOLA-LIKE PROTEIN 1"/>
    <property type="match status" value="1"/>
</dbReference>
<sequence>MRMADRIRETLAGALAPAEVTVTDDSGRHAGHAGNPDGAGETHFSVEVVSPAFAGLSRVARHRRVTDLLAAEFERGLHALQLKLRAPGE</sequence>
<keyword evidence="4" id="KW-1185">Reference proteome</keyword>
<reference evidence="4" key="1">
    <citation type="submission" date="2018-05" db="EMBL/GenBank/DDBJ databases">
        <title>Zavarzinia sp. HR-AS.</title>
        <authorList>
            <person name="Lee Y."/>
            <person name="Jeon C.O."/>
        </authorList>
    </citation>
    <scope>NUCLEOTIDE SEQUENCE [LARGE SCALE GENOMIC DNA]</scope>
    <source>
        <strain evidence="4">DSM 1231</strain>
    </source>
</reference>
<organism evidence="3 4">
    <name type="scientific">Zavarzinia compransoris</name>
    <dbReference type="NCBI Taxonomy" id="1264899"/>
    <lineage>
        <taxon>Bacteria</taxon>
        <taxon>Pseudomonadati</taxon>
        <taxon>Pseudomonadota</taxon>
        <taxon>Alphaproteobacteria</taxon>
        <taxon>Rhodospirillales</taxon>
        <taxon>Zavarziniaceae</taxon>
        <taxon>Zavarzinia</taxon>
    </lineage>
</organism>
<comment type="caution">
    <text evidence="3">The sequence shown here is derived from an EMBL/GenBank/DDBJ whole genome shotgun (WGS) entry which is preliminary data.</text>
</comment>
<evidence type="ECO:0000313" key="4">
    <source>
        <dbReference type="Proteomes" id="UP000246077"/>
    </source>
</evidence>
<accession>A0A317E532</accession>
<evidence type="ECO:0000313" key="3">
    <source>
        <dbReference type="EMBL" id="PWR20105.1"/>
    </source>
</evidence>
<dbReference type="InterPro" id="IPR002634">
    <property type="entry name" value="BolA"/>
</dbReference>
<protein>
    <submittedName>
        <fullName evidence="3">BolA family transcriptional regulator</fullName>
    </submittedName>
</protein>
<name>A0A317E532_9PROT</name>